<feature type="compositionally biased region" description="Low complexity" evidence="1">
    <location>
        <begin position="92"/>
        <end position="101"/>
    </location>
</feature>
<organism evidence="2 3">
    <name type="scientific">Calocera cornea HHB12733</name>
    <dbReference type="NCBI Taxonomy" id="1353952"/>
    <lineage>
        <taxon>Eukaryota</taxon>
        <taxon>Fungi</taxon>
        <taxon>Dikarya</taxon>
        <taxon>Basidiomycota</taxon>
        <taxon>Agaricomycotina</taxon>
        <taxon>Dacrymycetes</taxon>
        <taxon>Dacrymycetales</taxon>
        <taxon>Dacrymycetaceae</taxon>
        <taxon>Calocera</taxon>
    </lineage>
</organism>
<evidence type="ECO:0000256" key="1">
    <source>
        <dbReference type="SAM" id="MobiDB-lite"/>
    </source>
</evidence>
<feature type="compositionally biased region" description="Acidic residues" evidence="1">
    <location>
        <begin position="518"/>
        <end position="534"/>
    </location>
</feature>
<proteinExistence type="predicted"/>
<feature type="compositionally biased region" description="Basic residues" evidence="1">
    <location>
        <begin position="182"/>
        <end position="194"/>
    </location>
</feature>
<feature type="region of interest" description="Disordered" evidence="1">
    <location>
        <begin position="24"/>
        <end position="47"/>
    </location>
</feature>
<feature type="compositionally biased region" description="Basic and acidic residues" evidence="1">
    <location>
        <begin position="195"/>
        <end position="207"/>
    </location>
</feature>
<sequence length="565" mass="63831">MHPSHHTPSAVARFLTRAAHRLPLPLSSASTPPPILANANKEQRRPVSRIARSLKTFTSAVLPSATHTHFPLEGQPDEEPLASGSGSGSGPGQAAAPPISAQRALSRVRKAEAERKASARLRAGTSGRAAGKGKGAKNPSPYAITKEELDREGGLRNVLRARRIARVLDEGEGGAQTERGRMHQHQHQHRLQKARHAEAGEGVRGEDADAEEADGAGDEAVTGDWREEDPEDVRAAKRQPPGKTLHFPDARELERERLALLDRYGDAWVPYEREEGHRRGAKEEGRRAPTRLAPHVDKWFQYQRHRFTNDKEGLEKLTEVLGAKRKWGMRMVDFDFRTLMYRYRFGHVRWSKFAIDLHRDRSRLIGWPDGTPKACMPKGKAAWRAEKSAKLLLAIWHGEIKAVKWAPQEQQERFPPLLITASEREFMTFEHPIKKHLQAELHELRADERKRLRLLKARDERLARDASRRPREGGHQPEADASTLVARRAAATLERAERKREEGMGRLRELKNLLGEGDIPEDPPEERESEEESAAGEGEERVPVPVLDEQQQLHQYRHMPPPVGW</sequence>
<dbReference type="AlphaFoldDB" id="A0A165EWM2"/>
<reference evidence="2 3" key="1">
    <citation type="journal article" date="2016" name="Mol. Biol. Evol.">
        <title>Comparative Genomics of Early-Diverging Mushroom-Forming Fungi Provides Insights into the Origins of Lignocellulose Decay Capabilities.</title>
        <authorList>
            <person name="Nagy L.G."/>
            <person name="Riley R."/>
            <person name="Tritt A."/>
            <person name="Adam C."/>
            <person name="Daum C."/>
            <person name="Floudas D."/>
            <person name="Sun H."/>
            <person name="Yadav J.S."/>
            <person name="Pangilinan J."/>
            <person name="Larsson K.H."/>
            <person name="Matsuura K."/>
            <person name="Barry K."/>
            <person name="Labutti K."/>
            <person name="Kuo R."/>
            <person name="Ohm R.A."/>
            <person name="Bhattacharya S.S."/>
            <person name="Shirouzu T."/>
            <person name="Yoshinaga Y."/>
            <person name="Martin F.M."/>
            <person name="Grigoriev I.V."/>
            <person name="Hibbett D.S."/>
        </authorList>
    </citation>
    <scope>NUCLEOTIDE SEQUENCE [LARGE SCALE GENOMIC DNA]</scope>
    <source>
        <strain evidence="2 3">HHB12733</strain>
    </source>
</reference>
<feature type="compositionally biased region" description="Basic and acidic residues" evidence="1">
    <location>
        <begin position="494"/>
        <end position="511"/>
    </location>
</feature>
<dbReference type="Proteomes" id="UP000076842">
    <property type="component" value="Unassembled WGS sequence"/>
</dbReference>
<feature type="region of interest" description="Disordered" evidence="1">
    <location>
        <begin position="463"/>
        <end position="565"/>
    </location>
</feature>
<dbReference type="OrthoDB" id="3365762at2759"/>
<keyword evidence="3" id="KW-1185">Reference proteome</keyword>
<protein>
    <submittedName>
        <fullName evidence="2">Uncharacterized protein</fullName>
    </submittedName>
</protein>
<feature type="region of interest" description="Disordered" evidence="1">
    <location>
        <begin position="65"/>
        <end position="148"/>
    </location>
</feature>
<feature type="compositionally biased region" description="Acidic residues" evidence="1">
    <location>
        <begin position="208"/>
        <end position="217"/>
    </location>
</feature>
<dbReference type="InParanoid" id="A0A165EWM2"/>
<accession>A0A165EWM2</accession>
<dbReference type="EMBL" id="KV423990">
    <property type="protein sequence ID" value="KZT55673.1"/>
    <property type="molecule type" value="Genomic_DNA"/>
</dbReference>
<name>A0A165EWM2_9BASI</name>
<gene>
    <name evidence="2" type="ORF">CALCODRAFT_498268</name>
</gene>
<evidence type="ECO:0000313" key="3">
    <source>
        <dbReference type="Proteomes" id="UP000076842"/>
    </source>
</evidence>
<feature type="region of interest" description="Disordered" evidence="1">
    <location>
        <begin position="170"/>
        <end position="246"/>
    </location>
</feature>
<evidence type="ECO:0000313" key="2">
    <source>
        <dbReference type="EMBL" id="KZT55673.1"/>
    </source>
</evidence>
<feature type="compositionally biased region" description="Basic and acidic residues" evidence="1">
    <location>
        <begin position="463"/>
        <end position="478"/>
    </location>
</feature>